<evidence type="ECO:0000256" key="1">
    <source>
        <dbReference type="SAM" id="SignalP"/>
    </source>
</evidence>
<reference evidence="2" key="1">
    <citation type="submission" date="2017-12" db="EMBL/GenBank/DDBJ databases">
        <title>FDA dAtabase for Regulatory Grade micrObial Sequences (FDA-ARGOS): Supporting development and validation of Infectious Disease Dx tests.</title>
        <authorList>
            <person name="Hoffmann M."/>
            <person name="Allard M."/>
            <person name="Evans P."/>
            <person name="Brown E."/>
            <person name="Tallon L.J."/>
            <person name="Sadzewicz L."/>
            <person name="Sengamalay N."/>
            <person name="Ott S."/>
            <person name="Godinez A."/>
            <person name="Nagaraj S."/>
            <person name="Vavikolanu K."/>
            <person name="Aluvathingal J."/>
            <person name="Nadendla S."/>
            <person name="Hobson J."/>
            <person name="Sichtig H."/>
        </authorList>
    </citation>
    <scope>NUCLEOTIDE SEQUENCE [LARGE SCALE GENOMIC DNA]</scope>
    <source>
        <strain evidence="2">FDAARGOS_113</strain>
    </source>
</reference>
<dbReference type="OrthoDB" id="5733495at2"/>
<feature type="chain" id="PRO_5030026730" evidence="1">
    <location>
        <begin position="20"/>
        <end position="133"/>
    </location>
</feature>
<dbReference type="eggNOG" id="ENOG5032W5Z">
    <property type="taxonomic scope" value="Bacteria"/>
</dbReference>
<dbReference type="AlphaFoldDB" id="A0A1D8S9R5"/>
<organism evidence="2 3">
    <name type="scientific">Vibrio mimicus</name>
    <dbReference type="NCBI Taxonomy" id="674"/>
    <lineage>
        <taxon>Bacteria</taxon>
        <taxon>Pseudomonadati</taxon>
        <taxon>Pseudomonadota</taxon>
        <taxon>Gammaproteobacteria</taxon>
        <taxon>Vibrionales</taxon>
        <taxon>Vibrionaceae</taxon>
        <taxon>Vibrio</taxon>
    </lineage>
</organism>
<dbReference type="RefSeq" id="WP_000877407.1">
    <property type="nucleotide sequence ID" value="NZ_CAWMSS010000001.1"/>
</dbReference>
<name>A0A1D8S9R5_VIBMI</name>
<dbReference type="EMBL" id="LOSJ02000002">
    <property type="protein sequence ID" value="PNM56227.1"/>
    <property type="molecule type" value="Genomic_DNA"/>
</dbReference>
<protein>
    <submittedName>
        <fullName evidence="2">Uncharacterized protein</fullName>
    </submittedName>
</protein>
<keyword evidence="1" id="KW-0732">Signal</keyword>
<gene>
    <name evidence="2" type="ORF">AL544_009095</name>
</gene>
<keyword evidence="3" id="KW-1185">Reference proteome</keyword>
<evidence type="ECO:0000313" key="3">
    <source>
        <dbReference type="Proteomes" id="UP000053748"/>
    </source>
</evidence>
<feature type="signal peptide" evidence="1">
    <location>
        <begin position="1"/>
        <end position="19"/>
    </location>
</feature>
<dbReference type="Proteomes" id="UP000053748">
    <property type="component" value="Unassembled WGS sequence"/>
</dbReference>
<comment type="caution">
    <text evidence="2">The sequence shown here is derived from an EMBL/GenBank/DDBJ whole genome shotgun (WGS) entry which is preliminary data.</text>
</comment>
<proteinExistence type="predicted"/>
<accession>A0A1D8S9R5</accession>
<sequence>MKYRLVVLGALCISNAAFAKSNDVAVGLAFDQGLSAVVELGQQYRLTVGNDGIAADYLFKRGALSSSQMPIDWYVGAGAWAEWDDEFGVRIPIGLDWTVVPNVNIYGQLSPQVNFYSGAELQLGAAVGITYRF</sequence>
<evidence type="ECO:0000313" key="2">
    <source>
        <dbReference type="EMBL" id="PNM56227.1"/>
    </source>
</evidence>